<feature type="signal peptide" evidence="1">
    <location>
        <begin position="1"/>
        <end position="23"/>
    </location>
</feature>
<evidence type="ECO:0000256" key="1">
    <source>
        <dbReference type="SAM" id="SignalP"/>
    </source>
</evidence>
<dbReference type="InterPro" id="IPR050490">
    <property type="entry name" value="Bact_solute-bd_prot1"/>
</dbReference>
<dbReference type="RefSeq" id="WP_119663514.1">
    <property type="nucleotide sequence ID" value="NZ_QUAL01000441.1"/>
</dbReference>
<dbReference type="PANTHER" id="PTHR43649">
    <property type="entry name" value="ARABINOSE-BINDING PROTEIN-RELATED"/>
    <property type="match status" value="1"/>
</dbReference>
<comment type="caution">
    <text evidence="2">The sequence shown here is derived from an EMBL/GenBank/DDBJ whole genome shotgun (WGS) entry which is preliminary data.</text>
</comment>
<reference evidence="2 3" key="1">
    <citation type="submission" date="2018-09" db="EMBL/GenBank/DDBJ databases">
        <title>Isolation, diversity and antifungal activity of actinobacteria from wheat.</title>
        <authorList>
            <person name="Han C."/>
        </authorList>
    </citation>
    <scope>NUCLEOTIDE SEQUENCE [LARGE SCALE GENOMIC DNA]</scope>
    <source>
        <strain evidence="2 3">NEAU-YY265</strain>
    </source>
</reference>
<keyword evidence="3" id="KW-1185">Reference proteome</keyword>
<protein>
    <submittedName>
        <fullName evidence="2">Extracellular solute-binding protein</fullName>
    </submittedName>
</protein>
<gene>
    <name evidence="2" type="ORF">DY240_31075</name>
</gene>
<feature type="chain" id="PRO_5019207017" evidence="1">
    <location>
        <begin position="24"/>
        <end position="442"/>
    </location>
</feature>
<dbReference type="AlphaFoldDB" id="A0A418KFV5"/>
<accession>A0A418KFV5</accession>
<dbReference type="Gene3D" id="3.40.190.10">
    <property type="entry name" value="Periplasmic binding protein-like II"/>
    <property type="match status" value="2"/>
</dbReference>
<evidence type="ECO:0000313" key="2">
    <source>
        <dbReference type="EMBL" id="RIQ10831.1"/>
    </source>
</evidence>
<organism evidence="2 3">
    <name type="scientific">Jiangella rhizosphaerae</name>
    <dbReference type="NCBI Taxonomy" id="2293569"/>
    <lineage>
        <taxon>Bacteria</taxon>
        <taxon>Bacillati</taxon>
        <taxon>Actinomycetota</taxon>
        <taxon>Actinomycetes</taxon>
        <taxon>Jiangellales</taxon>
        <taxon>Jiangellaceae</taxon>
        <taxon>Jiangella</taxon>
    </lineage>
</organism>
<keyword evidence="1" id="KW-0732">Signal</keyword>
<dbReference type="SUPFAM" id="SSF53850">
    <property type="entry name" value="Periplasmic binding protein-like II"/>
    <property type="match status" value="1"/>
</dbReference>
<dbReference type="InterPro" id="IPR006059">
    <property type="entry name" value="SBP"/>
</dbReference>
<dbReference type="OrthoDB" id="8317736at2"/>
<name>A0A418KFV5_9ACTN</name>
<sequence length="442" mass="48047">MRSPRVVAVWSAIAVATALTAGACGSDESSSDDADETVLRIFVHANPPTDSAFEKINQLFEEQNPGVRVELTTAAGVDFFTVRNTRLMAEDVDITEGSTSGGTRLLPDWVEGQQESDWVKGLQAGNWVDLSDEEFLGNFSPEIMEAYEYEGRSYAVPTGTSLVTGVFYNKAIFAEHGLEVPRTWAEFQNVIEVLEGAGVPALIMGGKDAWPAGIPMYGLVQSLYPDTEELDRGLWEGDAALTDPEAVTVMERLQTIFDHTLDHWEGIDYATVPARFAAGEAAMLPDGSWSIPAIQEAAPDLEFGYFPLPGGDSADDNQYIAGKLEFSLSIPTSSDNQELAREWLALYSDPEVYEDFVVEAGFGPAQPDIELGPVLQEVQQYLPAGGFTPSWDQVFHGNQYAGPLAVHPFAFDNVAPIGTETDMAALTEKMQADWQVGLDSLP</sequence>
<dbReference type="Pfam" id="PF01547">
    <property type="entry name" value="SBP_bac_1"/>
    <property type="match status" value="1"/>
</dbReference>
<dbReference type="Proteomes" id="UP000284057">
    <property type="component" value="Unassembled WGS sequence"/>
</dbReference>
<dbReference type="PANTHER" id="PTHR43649:SF12">
    <property type="entry name" value="DIACETYLCHITOBIOSE BINDING PROTEIN DASA"/>
    <property type="match status" value="1"/>
</dbReference>
<evidence type="ECO:0000313" key="3">
    <source>
        <dbReference type="Proteomes" id="UP000284057"/>
    </source>
</evidence>
<dbReference type="EMBL" id="QUAL01000441">
    <property type="protein sequence ID" value="RIQ10831.1"/>
    <property type="molecule type" value="Genomic_DNA"/>
</dbReference>
<proteinExistence type="predicted"/>
<dbReference type="PROSITE" id="PS51257">
    <property type="entry name" value="PROKAR_LIPOPROTEIN"/>
    <property type="match status" value="1"/>
</dbReference>